<dbReference type="FunFam" id="3.10.260.10:FF:000001">
    <property type="entry name" value="APSES transcription factor (MbpA)"/>
    <property type="match status" value="1"/>
</dbReference>
<evidence type="ECO:0000256" key="4">
    <source>
        <dbReference type="SAM" id="Coils"/>
    </source>
</evidence>
<dbReference type="InterPro" id="IPR003163">
    <property type="entry name" value="Tscrpt_reg_HTH_APSES-type"/>
</dbReference>
<name>A0A1R0GQT3_9FUNG</name>
<keyword evidence="4" id="KW-0175">Coiled coil</keyword>
<evidence type="ECO:0000259" key="6">
    <source>
        <dbReference type="PROSITE" id="PS51299"/>
    </source>
</evidence>
<dbReference type="SMART" id="SM01252">
    <property type="entry name" value="KilA-N"/>
    <property type="match status" value="1"/>
</dbReference>
<keyword evidence="8" id="KW-1185">Reference proteome</keyword>
<dbReference type="Pfam" id="PF04383">
    <property type="entry name" value="KilA-N"/>
    <property type="match status" value="1"/>
</dbReference>
<dbReference type="SMART" id="SM00248">
    <property type="entry name" value="ANK"/>
    <property type="match status" value="2"/>
</dbReference>
<feature type="region of interest" description="Disordered" evidence="5">
    <location>
        <begin position="242"/>
        <end position="278"/>
    </location>
</feature>
<dbReference type="InterPro" id="IPR036770">
    <property type="entry name" value="Ankyrin_rpt-contain_sf"/>
</dbReference>
<feature type="compositionally biased region" description="Polar residues" evidence="5">
    <location>
        <begin position="535"/>
        <end position="544"/>
    </location>
</feature>
<dbReference type="GO" id="GO:0033309">
    <property type="term" value="C:SBF transcription complex"/>
    <property type="evidence" value="ECO:0007669"/>
    <property type="project" value="TreeGrafter"/>
</dbReference>
<dbReference type="GO" id="GO:0001228">
    <property type="term" value="F:DNA-binding transcription activator activity, RNA polymerase II-specific"/>
    <property type="evidence" value="ECO:0007669"/>
    <property type="project" value="UniProtKB-ARBA"/>
</dbReference>
<dbReference type="InterPro" id="IPR051642">
    <property type="entry name" value="SWI6-like"/>
</dbReference>
<dbReference type="AlphaFoldDB" id="A0A1R0GQT3"/>
<evidence type="ECO:0000313" key="8">
    <source>
        <dbReference type="Proteomes" id="UP000187455"/>
    </source>
</evidence>
<dbReference type="EMBL" id="LSSL01004744">
    <property type="protein sequence ID" value="OLY79245.1"/>
    <property type="molecule type" value="Genomic_DNA"/>
</dbReference>
<feature type="compositionally biased region" description="Basic and acidic residues" evidence="5">
    <location>
        <begin position="545"/>
        <end position="555"/>
    </location>
</feature>
<dbReference type="SUPFAM" id="SSF54616">
    <property type="entry name" value="DNA-binding domain of Mlu1-box binding protein MBP1"/>
    <property type="match status" value="1"/>
</dbReference>
<feature type="repeat" description="ANK" evidence="3">
    <location>
        <begin position="577"/>
        <end position="609"/>
    </location>
</feature>
<evidence type="ECO:0000256" key="3">
    <source>
        <dbReference type="PROSITE-ProRule" id="PRU00023"/>
    </source>
</evidence>
<comment type="caution">
    <text evidence="7">The sequence shown here is derived from an EMBL/GenBank/DDBJ whole genome shotgun (WGS) entry which is preliminary data.</text>
</comment>
<evidence type="ECO:0000256" key="5">
    <source>
        <dbReference type="SAM" id="MobiDB-lite"/>
    </source>
</evidence>
<evidence type="ECO:0000313" key="7">
    <source>
        <dbReference type="EMBL" id="OLY79245.1"/>
    </source>
</evidence>
<feature type="coiled-coil region" evidence="4">
    <location>
        <begin position="800"/>
        <end position="852"/>
    </location>
</feature>
<protein>
    <submittedName>
        <fullName evidence="7">Start control protein cdc10</fullName>
    </submittedName>
</protein>
<sequence>MSVNQQYSRVYSAIYSGVPVYEMVCRGVAVMRRQPDSWLNATQILKVAGIDKGRRTKILEREVLNSKHEKVQGGYGKYQGTWVPFERGVQLSEQYGVMEYLKPIIEYDPELTENGVDQTPTKAELKQKMDLEQKLISKRNIISANKKRKDIPKNNIMDPPPLAPATLKRNKDIDLNFRNDQKFYNSFVDPPKNKNIYFNTFPTQKPQTQFIKHENFIDINPKKYPIAPNFLSNNVPPKALQINFPATPTAPTAPPAPTYTPIPPPSPPAQSSNRSDEDMKQDKIILTGLFMNDDPNYIPNWLSDASSQFLNGVEISKLLNITLDDQGHTSVHWAAALARIEVLDLLLARGADAKKLNFDGESALIKAVQVINNYENQSFQDLLELLHDVIPLTDNSNRSVLHHISLTSGVEGRKKASHFYLECLLGWISRLSGGFIVENSPSSSNDHSQTRPSLPPNSKSVQNHDSINESKSNYSTPSSELKTGNATSPKLSDFRQNTGSDNKYSNSGSHNGPDFYSSSNTSNIKIGFFTPQTKSTSMYSSRNNNNHEKTSRDEDSPNFSIINNSDFLSFLDLQDANGDTALNIAAQFNDRTLIQLLISSGASISIPNRSGIKPSDFWATDTYTKNLVLNYIAPKGAGRAFDIPSSNNTPLSLAPYHSSAPPTTMVQSHTSNIDYFASPTKGYFNELGKNNISTLSTLKAENIKANLSSSIDAENYDYRSSRNLATNLELAFKNSSNIDHFADQKSNILPNITSMFKRNIMNEISNDSNKNKGLSDSPFPNKKMGVNELIINENGKTSTLDAIRQLMDDLENEFREQLEKKQTELDNLGKILQETRADLSLANESISKLRLNFVDINSLKDGIKDAEQYVDSIKPNSYISDQQLENLRDIISAIATHSGTSGPNTPNRNSESDKHLVSDLNKTILIELEPIISVYQNDYEPDSKVEEILGLIRMQNFEYMDFTKLVLVLLDRLGEIFNLEGIPRLMVNKLSVILRQFILKFEKMMNLPEESSSSSTLNENQSDEIDSFHRRPLPSEIIDKSDVGEKKTNYPQVIEKNDLNGVNFSTQNESANKYRNLVSELLQIEGYDLDIYVDKIGELIRLRLQDSGNVVTDELKKKIESLISEKSSLHHP</sequence>
<dbReference type="PROSITE" id="PS50088">
    <property type="entry name" value="ANK_REPEAT"/>
    <property type="match status" value="2"/>
</dbReference>
<organism evidence="7 8">
    <name type="scientific">Smittium mucronatum</name>
    <dbReference type="NCBI Taxonomy" id="133383"/>
    <lineage>
        <taxon>Eukaryota</taxon>
        <taxon>Fungi</taxon>
        <taxon>Fungi incertae sedis</taxon>
        <taxon>Zoopagomycota</taxon>
        <taxon>Kickxellomycotina</taxon>
        <taxon>Harpellomycetes</taxon>
        <taxon>Harpellales</taxon>
        <taxon>Legeriomycetaceae</taxon>
        <taxon>Smittium</taxon>
    </lineage>
</organism>
<dbReference type="Proteomes" id="UP000187455">
    <property type="component" value="Unassembled WGS sequence"/>
</dbReference>
<feature type="region of interest" description="Disordered" evidence="5">
    <location>
        <begin position="439"/>
        <end position="518"/>
    </location>
</feature>
<keyword evidence="2 3" id="KW-0040">ANK repeat</keyword>
<dbReference type="InterPro" id="IPR018004">
    <property type="entry name" value="KilA/APSES_HTH"/>
</dbReference>
<dbReference type="InterPro" id="IPR002110">
    <property type="entry name" value="Ankyrin_rpt"/>
</dbReference>
<dbReference type="InterPro" id="IPR036887">
    <property type="entry name" value="HTH_APSES_sf"/>
</dbReference>
<proteinExistence type="predicted"/>
<dbReference type="STRING" id="133383.A0A1R0GQT3"/>
<keyword evidence="1" id="KW-0677">Repeat</keyword>
<dbReference type="GO" id="GO:0003677">
    <property type="term" value="F:DNA binding"/>
    <property type="evidence" value="ECO:0007669"/>
    <property type="project" value="InterPro"/>
</dbReference>
<gene>
    <name evidence="7" type="ORF">AYI68_g6688</name>
</gene>
<dbReference type="OrthoDB" id="6718656at2759"/>
<dbReference type="PANTHER" id="PTHR43828:SF3">
    <property type="entry name" value="CHROMO DOMAIN-CONTAINING PROTEIN"/>
    <property type="match status" value="1"/>
</dbReference>
<dbReference type="Gene3D" id="1.25.40.20">
    <property type="entry name" value="Ankyrin repeat-containing domain"/>
    <property type="match status" value="1"/>
</dbReference>
<feature type="domain" description="HTH APSES-type" evidence="6">
    <location>
        <begin position="10"/>
        <end position="120"/>
    </location>
</feature>
<accession>A0A1R0GQT3</accession>
<reference evidence="7 8" key="1">
    <citation type="journal article" date="2016" name="Mol. Biol. Evol.">
        <title>Genome-Wide Survey of Gut Fungi (Harpellales) Reveals the First Horizontally Transferred Ubiquitin Gene from a Mosquito Host.</title>
        <authorList>
            <person name="Wang Y."/>
            <person name="White M.M."/>
            <person name="Kvist S."/>
            <person name="Moncalvo J.M."/>
        </authorList>
    </citation>
    <scope>NUCLEOTIDE SEQUENCE [LARGE SCALE GENOMIC DNA]</scope>
    <source>
        <strain evidence="7 8">ALG-7-W6</strain>
    </source>
</reference>
<dbReference type="SUPFAM" id="SSF48403">
    <property type="entry name" value="Ankyrin repeat"/>
    <property type="match status" value="1"/>
</dbReference>
<dbReference type="Pfam" id="PF00023">
    <property type="entry name" value="Ank"/>
    <property type="match status" value="1"/>
</dbReference>
<dbReference type="PANTHER" id="PTHR43828">
    <property type="entry name" value="ASPARAGINASE"/>
    <property type="match status" value="1"/>
</dbReference>
<evidence type="ECO:0000256" key="1">
    <source>
        <dbReference type="ARBA" id="ARBA00022737"/>
    </source>
</evidence>
<feature type="region of interest" description="Disordered" evidence="5">
    <location>
        <begin position="535"/>
        <end position="558"/>
    </location>
</feature>
<dbReference type="Gene3D" id="3.10.260.10">
    <property type="entry name" value="Transcription regulator HTH, APSES-type DNA-binding domain"/>
    <property type="match status" value="1"/>
</dbReference>
<dbReference type="GO" id="GO:0030907">
    <property type="term" value="C:MBF transcription complex"/>
    <property type="evidence" value="ECO:0007669"/>
    <property type="project" value="TreeGrafter"/>
</dbReference>
<feature type="repeat" description="ANK" evidence="3">
    <location>
        <begin position="326"/>
        <end position="358"/>
    </location>
</feature>
<feature type="compositionally biased region" description="Pro residues" evidence="5">
    <location>
        <begin position="251"/>
        <end position="268"/>
    </location>
</feature>
<dbReference type="PROSITE" id="PS50297">
    <property type="entry name" value="ANK_REP_REGION"/>
    <property type="match status" value="2"/>
</dbReference>
<evidence type="ECO:0000256" key="2">
    <source>
        <dbReference type="ARBA" id="ARBA00023043"/>
    </source>
</evidence>
<dbReference type="PROSITE" id="PS51299">
    <property type="entry name" value="HTH_APSES"/>
    <property type="match status" value="1"/>
</dbReference>